<dbReference type="RefSeq" id="WP_133227205.1">
    <property type="nucleotide sequence ID" value="NZ_SMRT01000003.1"/>
</dbReference>
<proteinExistence type="predicted"/>
<sequence>MTNKSIETRAKWFIEEEIERQLTGLERGIINRDQAIGSLNTIFNIASGIEDAQYMQMICRLIGHIKSNNHYFQLKKLYLKKYFDSMQIAEEKEII</sequence>
<dbReference type="OrthoDB" id="2618152at2"/>
<organism evidence="1 2">
    <name type="scientific">Paenibacillus piri</name>
    <dbReference type="NCBI Taxonomy" id="2547395"/>
    <lineage>
        <taxon>Bacteria</taxon>
        <taxon>Bacillati</taxon>
        <taxon>Bacillota</taxon>
        <taxon>Bacilli</taxon>
        <taxon>Bacillales</taxon>
        <taxon>Paenibacillaceae</taxon>
        <taxon>Paenibacillus</taxon>
    </lineage>
</organism>
<dbReference type="EMBL" id="SMRT01000003">
    <property type="protein sequence ID" value="TDF98801.1"/>
    <property type="molecule type" value="Genomic_DNA"/>
</dbReference>
<gene>
    <name evidence="1" type="ORF">E1757_09790</name>
</gene>
<name>A0A4R5KSM6_9BACL</name>
<dbReference type="AlphaFoldDB" id="A0A4R5KSM6"/>
<reference evidence="1 2" key="1">
    <citation type="submission" date="2019-03" db="EMBL/GenBank/DDBJ databases">
        <title>This is whole genome sequence of Paenibacillus sp MS74 strain.</title>
        <authorList>
            <person name="Trinh H.N."/>
        </authorList>
    </citation>
    <scope>NUCLEOTIDE SEQUENCE [LARGE SCALE GENOMIC DNA]</scope>
    <source>
        <strain evidence="1 2">MS74</strain>
    </source>
</reference>
<accession>A0A4R5KSM6</accession>
<evidence type="ECO:0000313" key="2">
    <source>
        <dbReference type="Proteomes" id="UP000295636"/>
    </source>
</evidence>
<protein>
    <submittedName>
        <fullName evidence="1">Uncharacterized protein</fullName>
    </submittedName>
</protein>
<comment type="caution">
    <text evidence="1">The sequence shown here is derived from an EMBL/GenBank/DDBJ whole genome shotgun (WGS) entry which is preliminary data.</text>
</comment>
<keyword evidence="2" id="KW-1185">Reference proteome</keyword>
<evidence type="ECO:0000313" key="1">
    <source>
        <dbReference type="EMBL" id="TDF98801.1"/>
    </source>
</evidence>
<dbReference type="Proteomes" id="UP000295636">
    <property type="component" value="Unassembled WGS sequence"/>
</dbReference>